<keyword evidence="1" id="KW-0614">Plasmid</keyword>
<proteinExistence type="predicted"/>
<name>A0A193SD45_9ZZZZ</name>
<reference evidence="1" key="1">
    <citation type="journal article" date="2016" name="Sci. Rep.">
        <title>Genomics of high molecular weight plasmids isolated from an on-farm biopurification system.</title>
        <authorList>
            <person name="Martini M.C."/>
            <person name="Wibberg D."/>
            <person name="Lozano M."/>
            <person name="Torres Tejerizo G."/>
            <person name="Albicoro F.J."/>
            <person name="Jaenicke S."/>
            <person name="van Elsas J.D."/>
            <person name="Petroni A."/>
            <person name="Garcillan-Barcia M.P."/>
            <person name="de la Cruz F."/>
            <person name="Schluter A."/>
            <person name="Puhler A."/>
            <person name="Pistorio M."/>
            <person name="Lagares A."/>
            <person name="Del Papa M.F."/>
        </authorList>
    </citation>
    <scope>NUCLEOTIDE SEQUENCE</scope>
    <source>
        <plasmid evidence="1">pMC2</plasmid>
    </source>
</reference>
<sequence>MKRLIIILSALLSGCAIVPMGIAHNACELIEITTRETMMSPGWYISAGQVLEACGEPDATKRAEYSACRAEAWNGYRPKEECELP</sequence>
<geneLocation type="plasmid" evidence="1">
    <name>pMC2</name>
</geneLocation>
<organism evidence="1">
    <name type="scientific">biofilter metagenome</name>
    <dbReference type="NCBI Taxonomy" id="1070537"/>
    <lineage>
        <taxon>unclassified sequences</taxon>
        <taxon>metagenomes</taxon>
        <taxon>ecological metagenomes</taxon>
    </lineage>
</organism>
<gene>
    <name evidence="1" type="ORF">MCM2015_pMC2_44</name>
</gene>
<evidence type="ECO:0000313" key="1">
    <source>
        <dbReference type="EMBL" id="CVK35536.1"/>
    </source>
</evidence>
<evidence type="ECO:0008006" key="2">
    <source>
        <dbReference type="Google" id="ProtNLM"/>
    </source>
</evidence>
<accession>A0A193SD45</accession>
<dbReference type="AlphaFoldDB" id="A0A193SD45"/>
<dbReference type="EMBL" id="LT158602">
    <property type="protein sequence ID" value="CVK35536.1"/>
    <property type="molecule type" value="Genomic_DNA"/>
</dbReference>
<dbReference type="PROSITE" id="PS51257">
    <property type="entry name" value="PROKAR_LIPOPROTEIN"/>
    <property type="match status" value="1"/>
</dbReference>
<protein>
    <recommendedName>
        <fullName evidence="2">Lipoprotein</fullName>
    </recommendedName>
</protein>